<reference evidence="3 4" key="1">
    <citation type="submission" date="2019-06" db="EMBL/GenBank/DDBJ databases">
        <title>Aeromicrobium sp. nov., isolated from a maize field.</title>
        <authorList>
            <person name="Lin S.-Y."/>
            <person name="Tsai C.-F."/>
            <person name="Young C.-C."/>
        </authorList>
    </citation>
    <scope>NUCLEOTIDE SEQUENCE [LARGE SCALE GENOMIC DNA]</scope>
    <source>
        <strain evidence="3 4">CC-CFT486</strain>
    </source>
</reference>
<keyword evidence="4" id="KW-1185">Reference proteome</keyword>
<dbReference type="InterPro" id="IPR051325">
    <property type="entry name" value="Nudix_hydrolase_domain"/>
</dbReference>
<sequence length="291" mass="31766">MARERLTTAAGGVVWRPRPDHESRVEVLLVHRSGYEDWTFPKGKPDEDEDLAVTAVREIAEETGLRVRLGHPLPDVTYAISSGPKRVSYWCARTVGTPAAFEANDEVDEVRWVEPSDARGLLTYQHDVELLEAFRTLRDAKGHTTRTLVVLRHAQAEAPGPRADLERPLTVHGAARADELVALLGAYGVGRVVSSPAARCVQTVDPYTTAMGEVLEIDDRLAEGTRPSEVQRCVASLLEQEEPAVLCTHLPTMPWVFEALGLETPALSPGEGVVVHHRNGAVMAAEPLGRA</sequence>
<evidence type="ECO:0000259" key="2">
    <source>
        <dbReference type="PROSITE" id="PS51462"/>
    </source>
</evidence>
<proteinExistence type="predicted"/>
<dbReference type="Pfam" id="PF00293">
    <property type="entry name" value="NUDIX"/>
    <property type="match status" value="1"/>
</dbReference>
<dbReference type="SMART" id="SM00855">
    <property type="entry name" value="PGAM"/>
    <property type="match status" value="1"/>
</dbReference>
<accession>A0A5C8NMJ2</accession>
<evidence type="ECO:0000313" key="4">
    <source>
        <dbReference type="Proteomes" id="UP000321571"/>
    </source>
</evidence>
<dbReference type="InterPro" id="IPR029033">
    <property type="entry name" value="His_PPase_superfam"/>
</dbReference>
<dbReference type="SUPFAM" id="SSF55811">
    <property type="entry name" value="Nudix"/>
    <property type="match status" value="1"/>
</dbReference>
<dbReference type="Gene3D" id="3.40.50.1240">
    <property type="entry name" value="Phosphoglycerate mutase-like"/>
    <property type="match status" value="1"/>
</dbReference>
<dbReference type="Proteomes" id="UP000321571">
    <property type="component" value="Unassembled WGS sequence"/>
</dbReference>
<dbReference type="PROSITE" id="PS51462">
    <property type="entry name" value="NUDIX"/>
    <property type="match status" value="1"/>
</dbReference>
<dbReference type="PROSITE" id="PS00893">
    <property type="entry name" value="NUDIX_BOX"/>
    <property type="match status" value="1"/>
</dbReference>
<gene>
    <name evidence="3" type="ORF">FHP06_06265</name>
</gene>
<dbReference type="OrthoDB" id="4287477at2"/>
<dbReference type="GO" id="GO:0004081">
    <property type="term" value="F:bis(5'-nucleosyl)-tetraphosphatase (asymmetrical) activity"/>
    <property type="evidence" value="ECO:0007669"/>
    <property type="project" value="TreeGrafter"/>
</dbReference>
<dbReference type="RefSeq" id="WP_147684840.1">
    <property type="nucleotide sequence ID" value="NZ_VDUX01000002.1"/>
</dbReference>
<dbReference type="PANTHER" id="PTHR21340:SF0">
    <property type="entry name" value="BIS(5'-NUCLEOSYL)-TETRAPHOSPHATASE [ASYMMETRICAL]"/>
    <property type="match status" value="1"/>
</dbReference>
<dbReference type="InterPro" id="IPR000086">
    <property type="entry name" value="NUDIX_hydrolase_dom"/>
</dbReference>
<dbReference type="EMBL" id="VDUX01000002">
    <property type="protein sequence ID" value="TXL62297.1"/>
    <property type="molecule type" value="Genomic_DNA"/>
</dbReference>
<keyword evidence="1 3" id="KW-0378">Hydrolase</keyword>
<dbReference type="InterPro" id="IPR020084">
    <property type="entry name" value="NUDIX_hydrolase_CS"/>
</dbReference>
<dbReference type="PANTHER" id="PTHR21340">
    <property type="entry name" value="DIADENOSINE 5,5-P1,P4-TETRAPHOSPHATE PYROPHOSPHOHYDROLASE MUTT"/>
    <property type="match status" value="1"/>
</dbReference>
<dbReference type="InterPro" id="IPR015797">
    <property type="entry name" value="NUDIX_hydrolase-like_dom_sf"/>
</dbReference>
<dbReference type="GO" id="GO:0006167">
    <property type="term" value="P:AMP biosynthetic process"/>
    <property type="evidence" value="ECO:0007669"/>
    <property type="project" value="TreeGrafter"/>
</dbReference>
<protein>
    <submittedName>
        <fullName evidence="3">NUDIX hydrolase</fullName>
    </submittedName>
</protein>
<evidence type="ECO:0000313" key="3">
    <source>
        <dbReference type="EMBL" id="TXL62297.1"/>
    </source>
</evidence>
<dbReference type="InterPro" id="IPR013078">
    <property type="entry name" value="His_Pase_superF_clade-1"/>
</dbReference>
<dbReference type="SUPFAM" id="SSF53254">
    <property type="entry name" value="Phosphoglycerate mutase-like"/>
    <property type="match status" value="1"/>
</dbReference>
<dbReference type="CDD" id="cd03673">
    <property type="entry name" value="NUDIX_Ap6A_hydrolase"/>
    <property type="match status" value="1"/>
</dbReference>
<dbReference type="GO" id="GO:0006754">
    <property type="term" value="P:ATP biosynthetic process"/>
    <property type="evidence" value="ECO:0007669"/>
    <property type="project" value="TreeGrafter"/>
</dbReference>
<comment type="caution">
    <text evidence="3">The sequence shown here is derived from an EMBL/GenBank/DDBJ whole genome shotgun (WGS) entry which is preliminary data.</text>
</comment>
<dbReference type="Pfam" id="PF00300">
    <property type="entry name" value="His_Phos_1"/>
    <property type="match status" value="1"/>
</dbReference>
<feature type="domain" description="Nudix hydrolase" evidence="2">
    <location>
        <begin position="5"/>
        <end position="136"/>
    </location>
</feature>
<evidence type="ECO:0000256" key="1">
    <source>
        <dbReference type="ARBA" id="ARBA00022801"/>
    </source>
</evidence>
<dbReference type="CDD" id="cd07067">
    <property type="entry name" value="HP_PGM_like"/>
    <property type="match status" value="1"/>
</dbReference>
<organism evidence="3 4">
    <name type="scientific">Aeromicrobium terrae</name>
    <dbReference type="NCBI Taxonomy" id="2498846"/>
    <lineage>
        <taxon>Bacteria</taxon>
        <taxon>Bacillati</taxon>
        <taxon>Actinomycetota</taxon>
        <taxon>Actinomycetes</taxon>
        <taxon>Propionibacteriales</taxon>
        <taxon>Nocardioidaceae</taxon>
        <taxon>Aeromicrobium</taxon>
    </lineage>
</organism>
<dbReference type="AlphaFoldDB" id="A0A5C8NMJ2"/>
<name>A0A5C8NMJ2_9ACTN</name>
<dbReference type="Gene3D" id="3.90.79.10">
    <property type="entry name" value="Nucleoside Triphosphate Pyrophosphohydrolase"/>
    <property type="match status" value="1"/>
</dbReference>